<keyword evidence="5 8" id="KW-1133">Transmembrane helix</keyword>
<dbReference type="GO" id="GO:0005886">
    <property type="term" value="C:plasma membrane"/>
    <property type="evidence" value="ECO:0007669"/>
    <property type="project" value="TreeGrafter"/>
</dbReference>
<dbReference type="InterPro" id="IPR058533">
    <property type="entry name" value="Cation_efflux_TM"/>
</dbReference>
<keyword evidence="4 8" id="KW-0812">Transmembrane</keyword>
<dbReference type="SUPFAM" id="SSF160240">
    <property type="entry name" value="Cation efflux protein cytoplasmic domain-like"/>
    <property type="match status" value="1"/>
</dbReference>
<comment type="similarity">
    <text evidence="2">Belongs to the cation diffusion facilitator (CDF) transporter (TC 2.A.4) family. SLC30A subfamily.</text>
</comment>
<feature type="domain" description="Cation efflux protein transmembrane" evidence="9">
    <location>
        <begin position="14"/>
        <end position="201"/>
    </location>
</feature>
<evidence type="ECO:0000259" key="9">
    <source>
        <dbReference type="Pfam" id="PF01545"/>
    </source>
</evidence>
<evidence type="ECO:0000313" key="11">
    <source>
        <dbReference type="EMBL" id="KRL55240.1"/>
    </source>
</evidence>
<comment type="caution">
    <text evidence="11">The sequence shown here is derived from an EMBL/GenBank/DDBJ whole genome shotgun (WGS) entry which is preliminary data.</text>
</comment>
<feature type="transmembrane region" description="Helical" evidence="8">
    <location>
        <begin position="12"/>
        <end position="34"/>
    </location>
</feature>
<keyword evidence="7 8" id="KW-0472">Membrane</keyword>
<dbReference type="InterPro" id="IPR027469">
    <property type="entry name" value="Cation_efflux_TMD_sf"/>
</dbReference>
<dbReference type="PATRIC" id="fig|1423778.4.peg.869"/>
<dbReference type="InterPro" id="IPR002524">
    <property type="entry name" value="Cation_efflux"/>
</dbReference>
<feature type="domain" description="Cation efflux protein cytoplasmic" evidence="10">
    <location>
        <begin position="205"/>
        <end position="279"/>
    </location>
</feature>
<protein>
    <submittedName>
        <fullName evidence="11">CDF family cation diffusion facilitator</fullName>
    </submittedName>
</protein>
<feature type="transmembrane region" description="Helical" evidence="8">
    <location>
        <begin position="111"/>
        <end position="131"/>
    </location>
</feature>
<accession>A0A0R1RPQ4</accession>
<evidence type="ECO:0000256" key="6">
    <source>
        <dbReference type="ARBA" id="ARBA00023065"/>
    </source>
</evidence>
<comment type="subcellular location">
    <subcellularLocation>
        <location evidence="1">Membrane</location>
        <topology evidence="1">Multi-pass membrane protein</topology>
    </subcellularLocation>
</comment>
<sequence>MKEQITGKRFLWVTVLNLIITFVEIIGGLFSGSLALLSDAFHNLGDSLSIMLGFFAQLIGKRPETERQTYGYRRAEILSALLNALFLIIVSAFLLIEAIKRFSRPSTIDGPVMLTVAVIGLLANLISALLLHKGSKGSLNIKATYLHILSDSLSSVGVIIGAIIVTIWHIDWIDPLLTIAVAIFICFEAWPIIKQTVTILMQASPKLDYDSIKQDIVNIEDVNSVHHVHAWMIDEHRIIFSAHINVCDLPISQVEPIYIKIETLLKDKYDIGHVTIQAEVGRGIDETLFNTPADKNEDQ</sequence>
<dbReference type="GO" id="GO:0005385">
    <property type="term" value="F:zinc ion transmembrane transporter activity"/>
    <property type="evidence" value="ECO:0007669"/>
    <property type="project" value="TreeGrafter"/>
</dbReference>
<dbReference type="PANTHER" id="PTHR11562">
    <property type="entry name" value="CATION EFFLUX PROTEIN/ ZINC TRANSPORTER"/>
    <property type="match status" value="1"/>
</dbReference>
<dbReference type="KEGG" id="lol:LACOL_0462"/>
<evidence type="ECO:0000256" key="1">
    <source>
        <dbReference type="ARBA" id="ARBA00004141"/>
    </source>
</evidence>
<dbReference type="InterPro" id="IPR050681">
    <property type="entry name" value="CDF/SLC30A"/>
</dbReference>
<evidence type="ECO:0000259" key="10">
    <source>
        <dbReference type="Pfam" id="PF16916"/>
    </source>
</evidence>
<dbReference type="OrthoDB" id="9809646at2"/>
<dbReference type="Gene3D" id="1.20.1510.10">
    <property type="entry name" value="Cation efflux protein transmembrane domain"/>
    <property type="match status" value="1"/>
</dbReference>
<dbReference type="InterPro" id="IPR036837">
    <property type="entry name" value="Cation_efflux_CTD_sf"/>
</dbReference>
<keyword evidence="6" id="KW-0406">Ion transport</keyword>
<name>A0A0R1RPQ4_9LACO</name>
<proteinExistence type="inferred from homology"/>
<organism evidence="11 12">
    <name type="scientific">Paucilactobacillus oligofermentans DSM 15707 = LMG 22743</name>
    <dbReference type="NCBI Taxonomy" id="1423778"/>
    <lineage>
        <taxon>Bacteria</taxon>
        <taxon>Bacillati</taxon>
        <taxon>Bacillota</taxon>
        <taxon>Bacilli</taxon>
        <taxon>Lactobacillales</taxon>
        <taxon>Lactobacillaceae</taxon>
        <taxon>Paucilactobacillus</taxon>
    </lineage>
</organism>
<dbReference type="PANTHER" id="PTHR11562:SF17">
    <property type="entry name" value="RE54080P-RELATED"/>
    <property type="match status" value="1"/>
</dbReference>
<dbReference type="Pfam" id="PF01545">
    <property type="entry name" value="Cation_efflux"/>
    <property type="match status" value="1"/>
</dbReference>
<dbReference type="NCBIfam" id="TIGR01297">
    <property type="entry name" value="CDF"/>
    <property type="match status" value="1"/>
</dbReference>
<feature type="transmembrane region" description="Helical" evidence="8">
    <location>
        <begin position="176"/>
        <end position="193"/>
    </location>
</feature>
<dbReference type="RefSeq" id="WP_057889796.1">
    <property type="nucleotide sequence ID" value="NZ_AZFE01000031.1"/>
</dbReference>
<dbReference type="STRING" id="1423778.FC70_GL000836"/>
<keyword evidence="3" id="KW-0813">Transport</keyword>
<evidence type="ECO:0000256" key="7">
    <source>
        <dbReference type="ARBA" id="ARBA00023136"/>
    </source>
</evidence>
<evidence type="ECO:0000256" key="5">
    <source>
        <dbReference type="ARBA" id="ARBA00022989"/>
    </source>
</evidence>
<evidence type="ECO:0000256" key="3">
    <source>
        <dbReference type="ARBA" id="ARBA00022448"/>
    </source>
</evidence>
<gene>
    <name evidence="11" type="ORF">FC70_GL000836</name>
</gene>
<dbReference type="EMBL" id="AZFE01000031">
    <property type="protein sequence ID" value="KRL55240.1"/>
    <property type="molecule type" value="Genomic_DNA"/>
</dbReference>
<dbReference type="Proteomes" id="UP000051697">
    <property type="component" value="Unassembled WGS sequence"/>
</dbReference>
<dbReference type="SUPFAM" id="SSF161111">
    <property type="entry name" value="Cation efflux protein transmembrane domain-like"/>
    <property type="match status" value="1"/>
</dbReference>
<dbReference type="InterPro" id="IPR027470">
    <property type="entry name" value="Cation_efflux_CTD"/>
</dbReference>
<keyword evidence="12" id="KW-1185">Reference proteome</keyword>
<dbReference type="AlphaFoldDB" id="A0A0R1RPQ4"/>
<dbReference type="Pfam" id="PF16916">
    <property type="entry name" value="ZT_dimer"/>
    <property type="match status" value="1"/>
</dbReference>
<evidence type="ECO:0000313" key="12">
    <source>
        <dbReference type="Proteomes" id="UP000051697"/>
    </source>
</evidence>
<feature type="transmembrane region" description="Helical" evidence="8">
    <location>
        <begin position="152"/>
        <end position="170"/>
    </location>
</feature>
<feature type="transmembrane region" description="Helical" evidence="8">
    <location>
        <begin position="80"/>
        <end position="99"/>
    </location>
</feature>
<reference evidence="11 12" key="1">
    <citation type="journal article" date="2015" name="Genome Announc.">
        <title>Expanding the biotechnology potential of lactobacilli through comparative genomics of 213 strains and associated genera.</title>
        <authorList>
            <person name="Sun Z."/>
            <person name="Harris H.M."/>
            <person name="McCann A."/>
            <person name="Guo C."/>
            <person name="Argimon S."/>
            <person name="Zhang W."/>
            <person name="Yang X."/>
            <person name="Jeffery I.B."/>
            <person name="Cooney J.C."/>
            <person name="Kagawa T.F."/>
            <person name="Liu W."/>
            <person name="Song Y."/>
            <person name="Salvetti E."/>
            <person name="Wrobel A."/>
            <person name="Rasinkangas P."/>
            <person name="Parkhill J."/>
            <person name="Rea M.C."/>
            <person name="O'Sullivan O."/>
            <person name="Ritari J."/>
            <person name="Douillard F.P."/>
            <person name="Paul Ross R."/>
            <person name="Yang R."/>
            <person name="Briner A.E."/>
            <person name="Felis G.E."/>
            <person name="de Vos W.M."/>
            <person name="Barrangou R."/>
            <person name="Klaenhammer T.R."/>
            <person name="Caufield P.W."/>
            <person name="Cui Y."/>
            <person name="Zhang H."/>
            <person name="O'Toole P.W."/>
        </authorList>
    </citation>
    <scope>NUCLEOTIDE SEQUENCE [LARGE SCALE GENOMIC DNA]</scope>
    <source>
        <strain evidence="11 12">DSM 15707</strain>
    </source>
</reference>
<evidence type="ECO:0000256" key="4">
    <source>
        <dbReference type="ARBA" id="ARBA00022692"/>
    </source>
</evidence>
<evidence type="ECO:0000256" key="8">
    <source>
        <dbReference type="SAM" id="Phobius"/>
    </source>
</evidence>
<evidence type="ECO:0000256" key="2">
    <source>
        <dbReference type="ARBA" id="ARBA00008873"/>
    </source>
</evidence>